<evidence type="ECO:0000256" key="4">
    <source>
        <dbReference type="ARBA" id="ARBA00023002"/>
    </source>
</evidence>
<accession>A0A839QMF2</accession>
<evidence type="ECO:0000256" key="3">
    <source>
        <dbReference type="ARBA" id="ARBA00022827"/>
    </source>
</evidence>
<evidence type="ECO:0000313" key="7">
    <source>
        <dbReference type="EMBL" id="MBB2995785.1"/>
    </source>
</evidence>
<dbReference type="Gene3D" id="3.30.9.10">
    <property type="entry name" value="D-Amino Acid Oxidase, subunit A, domain 2"/>
    <property type="match status" value="1"/>
</dbReference>
<name>A0A839QMF2_9MICC</name>
<dbReference type="Pfam" id="PF01266">
    <property type="entry name" value="DAO"/>
    <property type="match status" value="1"/>
</dbReference>
<comment type="caution">
    <text evidence="7">The sequence shown here is derived from an EMBL/GenBank/DDBJ whole genome shotgun (WGS) entry which is preliminary data.</text>
</comment>
<dbReference type="GO" id="GO:0047545">
    <property type="term" value="F:(S)-2-hydroxyglutarate dehydrogenase activity"/>
    <property type="evidence" value="ECO:0007669"/>
    <property type="project" value="TreeGrafter"/>
</dbReference>
<keyword evidence="4 7" id="KW-0560">Oxidoreductase</keyword>
<evidence type="ECO:0000256" key="5">
    <source>
        <dbReference type="ARBA" id="ARBA00037941"/>
    </source>
</evidence>
<reference evidence="7 8" key="1">
    <citation type="submission" date="2020-08" db="EMBL/GenBank/DDBJ databases">
        <title>Sequencing the genomes of 1000 actinobacteria strains.</title>
        <authorList>
            <person name="Klenk H.-P."/>
        </authorList>
    </citation>
    <scope>NUCLEOTIDE SEQUENCE [LARGE SCALE GENOMIC DNA]</scope>
    <source>
        <strain evidence="7 8">DSM 22826</strain>
    </source>
</reference>
<dbReference type="RefSeq" id="WP_183510986.1">
    <property type="nucleotide sequence ID" value="NZ_BAABGK010000008.1"/>
</dbReference>
<evidence type="ECO:0000256" key="2">
    <source>
        <dbReference type="ARBA" id="ARBA00022630"/>
    </source>
</evidence>
<dbReference type="PANTHER" id="PTHR43104:SF2">
    <property type="entry name" value="L-2-HYDROXYGLUTARATE DEHYDROGENASE, MITOCHONDRIAL"/>
    <property type="match status" value="1"/>
</dbReference>
<dbReference type="SUPFAM" id="SSF51905">
    <property type="entry name" value="FAD/NAD(P)-binding domain"/>
    <property type="match status" value="1"/>
</dbReference>
<dbReference type="EC" id="1.1.3.-" evidence="7"/>
<organism evidence="7 8">
    <name type="scientific">Paeniglutamicibacter cryotolerans</name>
    <dbReference type="NCBI Taxonomy" id="670079"/>
    <lineage>
        <taxon>Bacteria</taxon>
        <taxon>Bacillati</taxon>
        <taxon>Actinomycetota</taxon>
        <taxon>Actinomycetes</taxon>
        <taxon>Micrococcales</taxon>
        <taxon>Micrococcaceae</taxon>
        <taxon>Paeniglutamicibacter</taxon>
    </lineage>
</organism>
<dbReference type="Proteomes" id="UP000523000">
    <property type="component" value="Unassembled WGS sequence"/>
</dbReference>
<evidence type="ECO:0000259" key="6">
    <source>
        <dbReference type="Pfam" id="PF01266"/>
    </source>
</evidence>
<protein>
    <submittedName>
        <fullName evidence="7">L-2-hydroxyglutarate oxidase</fullName>
        <ecNumber evidence="7">1.1.3.-</ecNumber>
    </submittedName>
</protein>
<sequence length="406" mass="43053">MGGGNNYDYVVVGAGIVGLATARELLHREPGATVAVLEKEAGVATHQTGHNSGVIHAGIYYEPGSLKARLCREGEQATKEFCRENGIRYETTGKLVVATNESEAARLGDLHDRALLNGINVRPISGLELGKIEPNIAGTAALLVASTGIVDYRKVAGAMAREITGRGGRIACSTRVTGIRELPDRVEVATVAGETLSAGRLLVCGGLQADRLLRMGGVEPDFRIVPFRGEYYRLPERLSGLVRHLIYPVPDPNLPFLGVHLSPTIGGSITVGPNAVVGLAREGYAKYSVSGRDAADMFGFPGFWKVMAANLSSGFGELRDSVFKHGYLAACRKYCPSLEARDLAPYPAGIRAQAVMADGSLVHDFLIRSTARQLHVANAPSPAATSAVPIARMIVAMLAGEGSRRN</sequence>
<dbReference type="InterPro" id="IPR036188">
    <property type="entry name" value="FAD/NAD-bd_sf"/>
</dbReference>
<proteinExistence type="inferred from homology"/>
<evidence type="ECO:0000256" key="1">
    <source>
        <dbReference type="ARBA" id="ARBA00001974"/>
    </source>
</evidence>
<gene>
    <name evidence="7" type="ORF">E9229_001976</name>
</gene>
<comment type="similarity">
    <text evidence="5">Belongs to the L2HGDH family.</text>
</comment>
<comment type="cofactor">
    <cofactor evidence="1">
        <name>FAD</name>
        <dbReference type="ChEBI" id="CHEBI:57692"/>
    </cofactor>
</comment>
<dbReference type="PANTHER" id="PTHR43104">
    <property type="entry name" value="L-2-HYDROXYGLUTARATE DEHYDROGENASE, MITOCHONDRIAL"/>
    <property type="match status" value="1"/>
</dbReference>
<dbReference type="AlphaFoldDB" id="A0A839QMF2"/>
<keyword evidence="2" id="KW-0285">Flavoprotein</keyword>
<dbReference type="NCBIfam" id="NF008726">
    <property type="entry name" value="PRK11728.1"/>
    <property type="match status" value="1"/>
</dbReference>
<dbReference type="Gene3D" id="3.50.50.60">
    <property type="entry name" value="FAD/NAD(P)-binding domain"/>
    <property type="match status" value="1"/>
</dbReference>
<dbReference type="InterPro" id="IPR006076">
    <property type="entry name" value="FAD-dep_OxRdtase"/>
</dbReference>
<dbReference type="GO" id="GO:0005737">
    <property type="term" value="C:cytoplasm"/>
    <property type="evidence" value="ECO:0007669"/>
    <property type="project" value="TreeGrafter"/>
</dbReference>
<evidence type="ECO:0000313" key="8">
    <source>
        <dbReference type="Proteomes" id="UP000523000"/>
    </source>
</evidence>
<dbReference type="EMBL" id="JACHVS010000001">
    <property type="protein sequence ID" value="MBB2995785.1"/>
    <property type="molecule type" value="Genomic_DNA"/>
</dbReference>
<keyword evidence="8" id="KW-1185">Reference proteome</keyword>
<feature type="domain" description="FAD dependent oxidoreductase" evidence="6">
    <location>
        <begin position="8"/>
        <end position="396"/>
    </location>
</feature>
<keyword evidence="3" id="KW-0274">FAD</keyword>